<dbReference type="InterPro" id="IPR005149">
    <property type="entry name" value="Tscrpt_reg_PadR_N"/>
</dbReference>
<dbReference type="PANTHER" id="PTHR33169">
    <property type="entry name" value="PADR-FAMILY TRANSCRIPTIONAL REGULATOR"/>
    <property type="match status" value="1"/>
</dbReference>
<evidence type="ECO:0000259" key="1">
    <source>
        <dbReference type="Pfam" id="PF03551"/>
    </source>
</evidence>
<dbReference type="Pfam" id="PF03551">
    <property type="entry name" value="PadR"/>
    <property type="match status" value="1"/>
</dbReference>
<keyword evidence="3" id="KW-1185">Reference proteome</keyword>
<sequence>MMMREPTFLILSALAGKPLHGYGLIEEVHVLSSGRLKLSLGTLYGSLDRLVEEGLVRVNREEVVSGRLRRYYEINDQGAAALAAELSRMRHAADLAESRLRARKAGEAAWNPA</sequence>
<protein>
    <submittedName>
        <fullName evidence="2">PadR family transcriptional regulator</fullName>
    </submittedName>
</protein>
<dbReference type="AlphaFoldDB" id="A0A8J3QEW5"/>
<evidence type="ECO:0000313" key="2">
    <source>
        <dbReference type="EMBL" id="GIH08315.1"/>
    </source>
</evidence>
<dbReference type="InterPro" id="IPR036388">
    <property type="entry name" value="WH-like_DNA-bd_sf"/>
</dbReference>
<organism evidence="2 3">
    <name type="scientific">Rhizocola hellebori</name>
    <dbReference type="NCBI Taxonomy" id="1392758"/>
    <lineage>
        <taxon>Bacteria</taxon>
        <taxon>Bacillati</taxon>
        <taxon>Actinomycetota</taxon>
        <taxon>Actinomycetes</taxon>
        <taxon>Micromonosporales</taxon>
        <taxon>Micromonosporaceae</taxon>
        <taxon>Rhizocola</taxon>
    </lineage>
</organism>
<dbReference type="PANTHER" id="PTHR33169:SF13">
    <property type="entry name" value="PADR-FAMILY TRANSCRIPTIONAL REGULATOR"/>
    <property type="match status" value="1"/>
</dbReference>
<proteinExistence type="predicted"/>
<gene>
    <name evidence="2" type="ORF">Rhe02_63820</name>
</gene>
<dbReference type="SUPFAM" id="SSF46785">
    <property type="entry name" value="Winged helix' DNA-binding domain"/>
    <property type="match status" value="1"/>
</dbReference>
<feature type="domain" description="Transcription regulator PadR N-terminal" evidence="1">
    <location>
        <begin position="10"/>
        <end position="83"/>
    </location>
</feature>
<evidence type="ECO:0000313" key="3">
    <source>
        <dbReference type="Proteomes" id="UP000612899"/>
    </source>
</evidence>
<reference evidence="2" key="1">
    <citation type="submission" date="2021-01" db="EMBL/GenBank/DDBJ databases">
        <title>Whole genome shotgun sequence of Rhizocola hellebori NBRC 109834.</title>
        <authorList>
            <person name="Komaki H."/>
            <person name="Tamura T."/>
        </authorList>
    </citation>
    <scope>NUCLEOTIDE SEQUENCE</scope>
    <source>
        <strain evidence="2">NBRC 109834</strain>
    </source>
</reference>
<dbReference type="InterPro" id="IPR052509">
    <property type="entry name" value="Metal_resp_DNA-bind_regulator"/>
</dbReference>
<dbReference type="Proteomes" id="UP000612899">
    <property type="component" value="Unassembled WGS sequence"/>
</dbReference>
<dbReference type="InterPro" id="IPR036390">
    <property type="entry name" value="WH_DNA-bd_sf"/>
</dbReference>
<dbReference type="EMBL" id="BONY01000047">
    <property type="protein sequence ID" value="GIH08315.1"/>
    <property type="molecule type" value="Genomic_DNA"/>
</dbReference>
<name>A0A8J3QEW5_9ACTN</name>
<comment type="caution">
    <text evidence="2">The sequence shown here is derived from an EMBL/GenBank/DDBJ whole genome shotgun (WGS) entry which is preliminary data.</text>
</comment>
<dbReference type="Gene3D" id="1.10.10.10">
    <property type="entry name" value="Winged helix-like DNA-binding domain superfamily/Winged helix DNA-binding domain"/>
    <property type="match status" value="1"/>
</dbReference>
<accession>A0A8J3QEW5</accession>